<comment type="caution">
    <text evidence="5">The sequence shown here is derived from an EMBL/GenBank/DDBJ whole genome shotgun (WGS) entry which is preliminary data.</text>
</comment>
<dbReference type="PANTHER" id="PTHR12215">
    <property type="entry name" value="PHOSPHOPANTETHEINE TRANSFERASE"/>
    <property type="match status" value="1"/>
</dbReference>
<organism evidence="5 6">
    <name type="scientific">Paraburkholderia acidicola</name>
    <dbReference type="NCBI Taxonomy" id="1912599"/>
    <lineage>
        <taxon>Bacteria</taxon>
        <taxon>Pseudomonadati</taxon>
        <taxon>Pseudomonadota</taxon>
        <taxon>Betaproteobacteria</taxon>
        <taxon>Burkholderiales</taxon>
        <taxon>Burkholderiaceae</taxon>
        <taxon>Paraburkholderia</taxon>
    </lineage>
</organism>
<dbReference type="Pfam" id="PF01648">
    <property type="entry name" value="ACPS"/>
    <property type="match status" value="1"/>
</dbReference>
<dbReference type="PANTHER" id="PTHR12215:SF10">
    <property type="entry name" value="L-AMINOADIPATE-SEMIALDEHYDE DEHYDROGENASE-PHOSPHOPANTETHEINYL TRANSFERASE"/>
    <property type="match status" value="1"/>
</dbReference>
<evidence type="ECO:0000259" key="3">
    <source>
        <dbReference type="Pfam" id="PF01648"/>
    </source>
</evidence>
<proteinExistence type="inferred from homology"/>
<reference evidence="5 6" key="1">
    <citation type="journal article" date="2024" name="Chem. Sci.">
        <title>Discovery of a lagriamide polyketide by integrated genome mining, isotopic labeling, and untargeted metabolomics.</title>
        <authorList>
            <person name="Fergusson C.H."/>
            <person name="Saulog J."/>
            <person name="Paulo B.S."/>
            <person name="Wilson D.M."/>
            <person name="Liu D.Y."/>
            <person name="Morehouse N.J."/>
            <person name="Waterworth S."/>
            <person name="Barkei J."/>
            <person name="Gray C.A."/>
            <person name="Kwan J.C."/>
            <person name="Eustaquio A.S."/>
            <person name="Linington R.G."/>
        </authorList>
    </citation>
    <scope>NUCLEOTIDE SEQUENCE [LARGE SCALE GENOMIC DNA]</scope>
    <source>
        <strain evidence="5 6">RL17-338-BIF-B</strain>
    </source>
</reference>
<evidence type="ECO:0000313" key="5">
    <source>
        <dbReference type="EMBL" id="MEQ5838471.1"/>
    </source>
</evidence>
<protein>
    <submittedName>
        <fullName evidence="5">4'-phosphopantetheinyl transferase superfamily protein</fullName>
    </submittedName>
</protein>
<dbReference type="InterPro" id="IPR008278">
    <property type="entry name" value="4-PPantetheinyl_Trfase_dom"/>
</dbReference>
<dbReference type="SUPFAM" id="SSF56214">
    <property type="entry name" value="4'-phosphopantetheinyl transferase"/>
    <property type="match status" value="2"/>
</dbReference>
<dbReference type="RefSeq" id="WP_349541234.1">
    <property type="nucleotide sequence ID" value="NZ_JAOALG010000001.1"/>
</dbReference>
<dbReference type="GO" id="GO:0016740">
    <property type="term" value="F:transferase activity"/>
    <property type="evidence" value="ECO:0007669"/>
    <property type="project" value="UniProtKB-KW"/>
</dbReference>
<evidence type="ECO:0000256" key="1">
    <source>
        <dbReference type="ARBA" id="ARBA00010990"/>
    </source>
</evidence>
<gene>
    <name evidence="5" type="ORF">N0A02_03350</name>
</gene>
<dbReference type="InterPro" id="IPR055066">
    <property type="entry name" value="AASDHPPT_N"/>
</dbReference>
<keyword evidence="6" id="KW-1185">Reference proteome</keyword>
<dbReference type="InterPro" id="IPR037143">
    <property type="entry name" value="4-PPantetheinyl_Trfase_dom_sf"/>
</dbReference>
<dbReference type="Gene3D" id="3.90.470.20">
    <property type="entry name" value="4'-phosphopantetheinyl transferase domain"/>
    <property type="match status" value="2"/>
</dbReference>
<sequence>MSKVPLAILDPAIATRVVHADLPSDVELWRLDIPQDEAALLLMRHTLDTAELQRADRYRRLVDRACFVVTRHMLRALLAARTGESAEALQFETNAHGKPSLRDYPTLAFNVSHSGSQALIALSAQRTIGVDIEKLDAALDWREISEVALSADEHTQVESMPDDLQPQMFMRCWTAKEALLKATGLGIAVADVLRATTVDPRSEDVQCLQVRSLERVPQPLCFRWIDGAAGYVCCIAWGE</sequence>
<evidence type="ECO:0000313" key="6">
    <source>
        <dbReference type="Proteomes" id="UP001469089"/>
    </source>
</evidence>
<feature type="domain" description="4'-phosphopantetheinyl transferase N-terminal" evidence="4">
    <location>
        <begin position="39"/>
        <end position="121"/>
    </location>
</feature>
<dbReference type="Proteomes" id="UP001469089">
    <property type="component" value="Unassembled WGS sequence"/>
</dbReference>
<comment type="similarity">
    <text evidence="1">Belongs to the P-Pant transferase superfamily. Gsp/Sfp/HetI/AcpT family.</text>
</comment>
<keyword evidence="2 5" id="KW-0808">Transferase</keyword>
<name>A0ABV1LGY8_9BURK</name>
<dbReference type="Pfam" id="PF22624">
    <property type="entry name" value="AASDHPPT_N"/>
    <property type="match status" value="1"/>
</dbReference>
<dbReference type="InterPro" id="IPR050559">
    <property type="entry name" value="P-Pant_transferase_sf"/>
</dbReference>
<evidence type="ECO:0000259" key="4">
    <source>
        <dbReference type="Pfam" id="PF22624"/>
    </source>
</evidence>
<feature type="domain" description="4'-phosphopantetheinyl transferase" evidence="3">
    <location>
        <begin position="128"/>
        <end position="235"/>
    </location>
</feature>
<evidence type="ECO:0000256" key="2">
    <source>
        <dbReference type="ARBA" id="ARBA00022679"/>
    </source>
</evidence>
<dbReference type="EMBL" id="JAOALG010000001">
    <property type="protein sequence ID" value="MEQ5838471.1"/>
    <property type="molecule type" value="Genomic_DNA"/>
</dbReference>
<accession>A0ABV1LGY8</accession>